<dbReference type="PANTHER" id="PTHR43004:SF19">
    <property type="entry name" value="BINDING MONOOXYGENASE, PUTATIVE (JCVI)-RELATED"/>
    <property type="match status" value="1"/>
</dbReference>
<keyword evidence="2" id="KW-0285">Flavoprotein</keyword>
<dbReference type="Proteomes" id="UP001362999">
    <property type="component" value="Unassembled WGS sequence"/>
</dbReference>
<dbReference type="Gene3D" id="3.50.50.60">
    <property type="entry name" value="FAD/NAD(P)-binding domain"/>
    <property type="match status" value="1"/>
</dbReference>
<comment type="cofactor">
    <cofactor evidence="1">
        <name>FAD</name>
        <dbReference type="ChEBI" id="CHEBI:57692"/>
    </cofactor>
</comment>
<dbReference type="PANTHER" id="PTHR43004">
    <property type="entry name" value="TRK SYSTEM POTASSIUM UPTAKE PROTEIN"/>
    <property type="match status" value="1"/>
</dbReference>
<gene>
    <name evidence="6" type="ORF">R3P38DRAFT_3027209</name>
</gene>
<dbReference type="AlphaFoldDB" id="A0AAW0AFE2"/>
<evidence type="ECO:0000256" key="4">
    <source>
        <dbReference type="ARBA" id="ARBA00023002"/>
    </source>
</evidence>
<comment type="caution">
    <text evidence="6">The sequence shown here is derived from an EMBL/GenBank/DDBJ whole genome shotgun (WGS) entry which is preliminary data.</text>
</comment>
<evidence type="ECO:0000313" key="6">
    <source>
        <dbReference type="EMBL" id="KAK7008058.1"/>
    </source>
</evidence>
<evidence type="ECO:0000259" key="5">
    <source>
        <dbReference type="Pfam" id="PF01494"/>
    </source>
</evidence>
<sequence length="441" mass="47587">MFPQQTTVLIVGAGPSGMAAALSLHHQGIRDVVVVDAILAGQNSSRAMVIQAATLEALNSVDCLDGILSAGVKVEAVGLRDTSSDILSADFSLLAGHTKFPFAVILPQVKTEAKMLEKMEEEGIKVWRPYKVVSMKPSLQADEENLFEVLFESGEIIKAKYVIGADGAHSVVREQAGISFKDPDGDEKHDYGNLSQMAIADVAFTSEPQIFTPERKVSQTLSSGNMVLVSPFPPTASPDPTRTVYRLVSSVPVDLGTAPHEPSIEYMQRLVDRNGPAQLSSDPARNPNPVRIEKMYWSTRYRTRSAVAESYFAPRKPGMGGGFVLLVGDAAHIHSPMGGQGLSLGIRDAISLGPVLKAHIDRSAGGSDAAANILLEEWASVRQKRAVSVVAMTKKALGVFVAQGKMWPPMLKLVFAVMRFLGRFKFMKRNVAYKLSGLGEI</sequence>
<dbReference type="EMBL" id="JAWWNJ010000069">
    <property type="protein sequence ID" value="KAK7008058.1"/>
    <property type="molecule type" value="Genomic_DNA"/>
</dbReference>
<reference evidence="6 7" key="1">
    <citation type="journal article" date="2024" name="J Genomics">
        <title>Draft genome sequencing and assembly of Favolaschia claudopus CIRM-BRFM 2984 isolated from oak limbs.</title>
        <authorList>
            <person name="Navarro D."/>
            <person name="Drula E."/>
            <person name="Chaduli D."/>
            <person name="Cazenave R."/>
            <person name="Ahrendt S."/>
            <person name="Wang J."/>
            <person name="Lipzen A."/>
            <person name="Daum C."/>
            <person name="Barry K."/>
            <person name="Grigoriev I.V."/>
            <person name="Favel A."/>
            <person name="Rosso M.N."/>
            <person name="Martin F."/>
        </authorList>
    </citation>
    <scope>NUCLEOTIDE SEQUENCE [LARGE SCALE GENOMIC DNA]</scope>
    <source>
        <strain evidence="6 7">CIRM-BRFM 2984</strain>
    </source>
</reference>
<evidence type="ECO:0000256" key="3">
    <source>
        <dbReference type="ARBA" id="ARBA00022827"/>
    </source>
</evidence>
<keyword evidence="3" id="KW-0274">FAD</keyword>
<evidence type="ECO:0000256" key="1">
    <source>
        <dbReference type="ARBA" id="ARBA00001974"/>
    </source>
</evidence>
<dbReference type="PRINTS" id="PR00420">
    <property type="entry name" value="RNGMNOXGNASE"/>
</dbReference>
<dbReference type="InterPro" id="IPR036188">
    <property type="entry name" value="FAD/NAD-bd_sf"/>
</dbReference>
<evidence type="ECO:0000256" key="2">
    <source>
        <dbReference type="ARBA" id="ARBA00022630"/>
    </source>
</evidence>
<dbReference type="GO" id="GO:0071949">
    <property type="term" value="F:FAD binding"/>
    <property type="evidence" value="ECO:0007669"/>
    <property type="project" value="InterPro"/>
</dbReference>
<dbReference type="Pfam" id="PF01494">
    <property type="entry name" value="FAD_binding_3"/>
    <property type="match status" value="1"/>
</dbReference>
<name>A0AAW0AFE2_9AGAR</name>
<dbReference type="SUPFAM" id="SSF51905">
    <property type="entry name" value="FAD/NAD(P)-binding domain"/>
    <property type="match status" value="1"/>
</dbReference>
<dbReference type="InterPro" id="IPR050641">
    <property type="entry name" value="RIFMO-like"/>
</dbReference>
<dbReference type="GO" id="GO:0016709">
    <property type="term" value="F:oxidoreductase activity, acting on paired donors, with incorporation or reduction of molecular oxygen, NAD(P)H as one donor, and incorporation of one atom of oxygen"/>
    <property type="evidence" value="ECO:0007669"/>
    <property type="project" value="UniProtKB-ARBA"/>
</dbReference>
<keyword evidence="4" id="KW-0560">Oxidoreductase</keyword>
<protein>
    <submittedName>
        <fullName evidence="6">FAD-binding-3 domain-containing protein</fullName>
    </submittedName>
</protein>
<accession>A0AAW0AFE2</accession>
<feature type="domain" description="FAD-binding" evidence="5">
    <location>
        <begin position="6"/>
        <end position="365"/>
    </location>
</feature>
<dbReference type="Gene3D" id="3.30.70.2450">
    <property type="match status" value="1"/>
</dbReference>
<proteinExistence type="predicted"/>
<organism evidence="6 7">
    <name type="scientific">Favolaschia claudopus</name>
    <dbReference type="NCBI Taxonomy" id="2862362"/>
    <lineage>
        <taxon>Eukaryota</taxon>
        <taxon>Fungi</taxon>
        <taxon>Dikarya</taxon>
        <taxon>Basidiomycota</taxon>
        <taxon>Agaricomycotina</taxon>
        <taxon>Agaricomycetes</taxon>
        <taxon>Agaricomycetidae</taxon>
        <taxon>Agaricales</taxon>
        <taxon>Marasmiineae</taxon>
        <taxon>Mycenaceae</taxon>
        <taxon>Favolaschia</taxon>
    </lineage>
</organism>
<dbReference type="InterPro" id="IPR002938">
    <property type="entry name" value="FAD-bd"/>
</dbReference>
<evidence type="ECO:0000313" key="7">
    <source>
        <dbReference type="Proteomes" id="UP001362999"/>
    </source>
</evidence>
<keyword evidence="7" id="KW-1185">Reference proteome</keyword>